<evidence type="ECO:0000256" key="5">
    <source>
        <dbReference type="SAM" id="MobiDB-lite"/>
    </source>
</evidence>
<gene>
    <name evidence="7" type="ORF">IM725_03265</name>
</gene>
<comment type="caution">
    <text evidence="7">The sequence shown here is derived from an EMBL/GenBank/DDBJ whole genome shotgun (WGS) entry which is preliminary data.</text>
</comment>
<dbReference type="PRINTS" id="PR01210">
    <property type="entry name" value="GGTRANSPTASE"/>
</dbReference>
<dbReference type="Gene3D" id="3.60.20.40">
    <property type="match status" value="1"/>
</dbReference>
<dbReference type="InterPro" id="IPR051792">
    <property type="entry name" value="GGT_bact"/>
</dbReference>
<evidence type="ECO:0000313" key="8">
    <source>
        <dbReference type="Proteomes" id="UP000715965"/>
    </source>
</evidence>
<protein>
    <submittedName>
        <fullName evidence="7">Gamma-glutamyltransferase family protein</fullName>
    </submittedName>
</protein>
<evidence type="ECO:0000313" key="7">
    <source>
        <dbReference type="EMBL" id="MBE7939592.1"/>
    </source>
</evidence>
<evidence type="ECO:0000256" key="4">
    <source>
        <dbReference type="ARBA" id="ARBA00023145"/>
    </source>
</evidence>
<keyword evidence="6" id="KW-0732">Signal</keyword>
<feature type="region of interest" description="Disordered" evidence="5">
    <location>
        <begin position="362"/>
        <end position="383"/>
    </location>
</feature>
<dbReference type="PANTHER" id="PTHR43199:SF1">
    <property type="entry name" value="GLUTATHIONE HYDROLASE PROENZYME"/>
    <property type="match status" value="1"/>
</dbReference>
<comment type="similarity">
    <text evidence="1">Belongs to the gamma-glutamyltransferase family.</text>
</comment>
<sequence length="659" mass="67933">MRRRAPPRWLAAAACAALLAACTSAPRAPAGAEGRLPAPAGAALSPAAPVTAPAVGPASAPRAEQPEVASGWTPQPLQHFRHFAIASAHPLASQAGAQVLREGGNAVDAAIAAQMVLALVEPQSSGLGGGAFLLLHMDGRTLAYDGRETAPAAADERLFLDAAGRPLPFHEALVGGRAVGVPGAVAMLAQVHREHGRLPWARLLAPAIRLADEGFALSPRLHASLLADGDLRRDPVAAAYFLAPDGSPWPVGHRLRNPELAAALRAIAREGAAGLMRGEFAQAIVHAVRSHPTNPGRMTLQDLRDYRPQRRAPLCFDHRALQRVLRLCGMGPPSSGAITVGQMLGLLAAAEAEAGTAPRIPLADAETTPRPGSGAPPAGATAPASTVAALHRYAEASRLAFADRAQYIADPAFTEPPPGGWDALLAPAYLATRAARIGTARMPSPVPAGEPGAQRSAYAPMAAQPEHGTSHLSVIDGQGNAVAMTTSVEAAFGARIMANRGRGLAGGFLLNNQLTDFSFAPRGDDGRPVANRVQPGKRPRSSMAPTLVLDPATGDVLAATGSAGGPFILHFVTTALRGVLDQGLAPDQALARPWLGTIGGDELYVERGRWPAPTLDALRALGHPVREIGLPSGTQMLLREPGGIAAASDPRREGAAAGE</sequence>
<dbReference type="PROSITE" id="PS51257">
    <property type="entry name" value="PROKAR_LIPOPROTEIN"/>
    <property type="match status" value="1"/>
</dbReference>
<accession>A0ABR9SC06</accession>
<dbReference type="InterPro" id="IPR029055">
    <property type="entry name" value="Ntn_hydrolases_N"/>
</dbReference>
<dbReference type="Pfam" id="PF01019">
    <property type="entry name" value="G_glu_transpept"/>
    <property type="match status" value="1"/>
</dbReference>
<keyword evidence="8" id="KW-1185">Reference proteome</keyword>
<feature type="signal peptide" evidence="6">
    <location>
        <begin position="1"/>
        <end position="27"/>
    </location>
</feature>
<feature type="compositionally biased region" description="Low complexity" evidence="5">
    <location>
        <begin position="47"/>
        <end position="61"/>
    </location>
</feature>
<feature type="region of interest" description="Disordered" evidence="5">
    <location>
        <begin position="47"/>
        <end position="73"/>
    </location>
</feature>
<dbReference type="Proteomes" id="UP000715965">
    <property type="component" value="Unassembled WGS sequence"/>
</dbReference>
<dbReference type="Gene3D" id="1.10.246.130">
    <property type="match status" value="1"/>
</dbReference>
<dbReference type="InterPro" id="IPR043138">
    <property type="entry name" value="GGT_lsub"/>
</dbReference>
<dbReference type="PANTHER" id="PTHR43199">
    <property type="entry name" value="GLUTATHIONE HYDROLASE"/>
    <property type="match status" value="1"/>
</dbReference>
<evidence type="ECO:0000256" key="6">
    <source>
        <dbReference type="SAM" id="SignalP"/>
    </source>
</evidence>
<proteinExistence type="inferred from homology"/>
<dbReference type="InterPro" id="IPR043137">
    <property type="entry name" value="GGT_ssub_C"/>
</dbReference>
<reference evidence="7 8" key="1">
    <citation type="submission" date="2020-10" db="EMBL/GenBank/DDBJ databases">
        <title>Draft genome of Ramlibacter aquaticus LMG 30558.</title>
        <authorList>
            <person name="Props R."/>
        </authorList>
    </citation>
    <scope>NUCLEOTIDE SEQUENCE [LARGE SCALE GENOMIC DNA]</scope>
    <source>
        <strain evidence="7 8">LMG 30558</strain>
    </source>
</reference>
<dbReference type="RefSeq" id="WP_193779143.1">
    <property type="nucleotide sequence ID" value="NZ_JADDOJ010000008.1"/>
</dbReference>
<feature type="compositionally biased region" description="Low complexity" evidence="5">
    <location>
        <begin position="368"/>
        <end position="383"/>
    </location>
</feature>
<evidence type="ECO:0000256" key="3">
    <source>
        <dbReference type="ARBA" id="ARBA00022801"/>
    </source>
</evidence>
<evidence type="ECO:0000256" key="1">
    <source>
        <dbReference type="ARBA" id="ARBA00009381"/>
    </source>
</evidence>
<keyword evidence="4" id="KW-0865">Zymogen</keyword>
<name>A0ABR9SC06_9BURK</name>
<feature type="chain" id="PRO_5046935425" evidence="6">
    <location>
        <begin position="28"/>
        <end position="659"/>
    </location>
</feature>
<organism evidence="7 8">
    <name type="scientific">Ramlibacter aquaticus</name>
    <dbReference type="NCBI Taxonomy" id="2780094"/>
    <lineage>
        <taxon>Bacteria</taxon>
        <taxon>Pseudomonadati</taxon>
        <taxon>Pseudomonadota</taxon>
        <taxon>Betaproteobacteria</taxon>
        <taxon>Burkholderiales</taxon>
        <taxon>Comamonadaceae</taxon>
        <taxon>Ramlibacter</taxon>
    </lineage>
</organism>
<keyword evidence="2" id="KW-0808">Transferase</keyword>
<dbReference type="EMBL" id="JADDOJ010000008">
    <property type="protein sequence ID" value="MBE7939592.1"/>
    <property type="molecule type" value="Genomic_DNA"/>
</dbReference>
<feature type="region of interest" description="Disordered" evidence="5">
    <location>
        <begin position="521"/>
        <end position="547"/>
    </location>
</feature>
<evidence type="ECO:0000256" key="2">
    <source>
        <dbReference type="ARBA" id="ARBA00022679"/>
    </source>
</evidence>
<dbReference type="SUPFAM" id="SSF56235">
    <property type="entry name" value="N-terminal nucleophile aminohydrolases (Ntn hydrolases)"/>
    <property type="match status" value="1"/>
</dbReference>
<keyword evidence="3" id="KW-0378">Hydrolase</keyword>